<evidence type="ECO:0000313" key="1">
    <source>
        <dbReference type="EMBL" id="KAF0395823.1"/>
    </source>
</evidence>
<name>A0A8H4A161_GIGMA</name>
<dbReference type="Proteomes" id="UP000439903">
    <property type="component" value="Unassembled WGS sequence"/>
</dbReference>
<keyword evidence="2" id="KW-1185">Reference proteome</keyword>
<accession>A0A8H4A161</accession>
<organism evidence="1 2">
    <name type="scientific">Gigaspora margarita</name>
    <dbReference type="NCBI Taxonomy" id="4874"/>
    <lineage>
        <taxon>Eukaryota</taxon>
        <taxon>Fungi</taxon>
        <taxon>Fungi incertae sedis</taxon>
        <taxon>Mucoromycota</taxon>
        <taxon>Glomeromycotina</taxon>
        <taxon>Glomeromycetes</taxon>
        <taxon>Diversisporales</taxon>
        <taxon>Gigasporaceae</taxon>
        <taxon>Gigaspora</taxon>
    </lineage>
</organism>
<protein>
    <submittedName>
        <fullName evidence="1">Uncharacterized protein</fullName>
    </submittedName>
</protein>
<reference evidence="1 2" key="1">
    <citation type="journal article" date="2019" name="Environ. Microbiol.">
        <title>At the nexus of three kingdoms: the genome of the mycorrhizal fungus Gigaspora margarita provides insights into plant, endobacterial and fungal interactions.</title>
        <authorList>
            <person name="Venice F."/>
            <person name="Ghignone S."/>
            <person name="Salvioli di Fossalunga A."/>
            <person name="Amselem J."/>
            <person name="Novero M."/>
            <person name="Xianan X."/>
            <person name="Sedzielewska Toro K."/>
            <person name="Morin E."/>
            <person name="Lipzen A."/>
            <person name="Grigoriev I.V."/>
            <person name="Henrissat B."/>
            <person name="Martin F.M."/>
            <person name="Bonfante P."/>
        </authorList>
    </citation>
    <scope>NUCLEOTIDE SEQUENCE [LARGE SCALE GENOMIC DNA]</scope>
    <source>
        <strain evidence="1 2">BEG34</strain>
    </source>
</reference>
<gene>
    <name evidence="1" type="ORF">F8M41_010207</name>
</gene>
<proteinExistence type="predicted"/>
<sequence>MHKLSSESDVNIDDSSLVGNFNLNNYIIGKFSLGLLYSTGKGVDMDKCMTFKLFLESDEMDSSIGQYYVGLVIYIVWY</sequence>
<dbReference type="EMBL" id="WTPW01002137">
    <property type="protein sequence ID" value="KAF0395823.1"/>
    <property type="molecule type" value="Genomic_DNA"/>
</dbReference>
<dbReference type="AlphaFoldDB" id="A0A8H4A161"/>
<evidence type="ECO:0000313" key="2">
    <source>
        <dbReference type="Proteomes" id="UP000439903"/>
    </source>
</evidence>
<comment type="caution">
    <text evidence="1">The sequence shown here is derived from an EMBL/GenBank/DDBJ whole genome shotgun (WGS) entry which is preliminary data.</text>
</comment>